<proteinExistence type="predicted"/>
<keyword evidence="2" id="KW-1185">Reference proteome</keyword>
<sequence length="114" mass="12306">MHSGLFTDADIESADKASLLSLPISKKITVGEETLMLFDKKNFAMGEVSGTCKSNKNGTGVLTLNYKDGSDKCTAEISMLALSENSGVAVVSINWNEGKDNFISSSFEKFKIEK</sequence>
<evidence type="ECO:0000313" key="1">
    <source>
        <dbReference type="EMBL" id="MDX8415930.1"/>
    </source>
</evidence>
<organism evidence="1 2">
    <name type="scientific">Intestinicryptomonas porci</name>
    <dbReference type="NCBI Taxonomy" id="2926320"/>
    <lineage>
        <taxon>Bacteria</taxon>
        <taxon>Pseudomonadati</taxon>
        <taxon>Verrucomicrobiota</taxon>
        <taxon>Opitutia</taxon>
        <taxon>Opitutales</taxon>
        <taxon>Intestinicryptomonaceae</taxon>
        <taxon>Intestinicryptomonas</taxon>
    </lineage>
</organism>
<comment type="caution">
    <text evidence="1">The sequence shown here is derived from an EMBL/GenBank/DDBJ whole genome shotgun (WGS) entry which is preliminary data.</text>
</comment>
<dbReference type="EMBL" id="JALBUT010000007">
    <property type="protein sequence ID" value="MDX8415930.1"/>
    <property type="molecule type" value="Genomic_DNA"/>
</dbReference>
<gene>
    <name evidence="1" type="ORF">MOX91_07045</name>
</gene>
<protein>
    <submittedName>
        <fullName evidence="1">Uncharacterized protein</fullName>
    </submittedName>
</protein>
<dbReference type="Proteomes" id="UP001275932">
    <property type="component" value="Unassembled WGS sequence"/>
</dbReference>
<dbReference type="RefSeq" id="WP_370397383.1">
    <property type="nucleotide sequence ID" value="NZ_JALBUT010000007.1"/>
</dbReference>
<name>A0ABU4WK40_9BACT</name>
<accession>A0ABU4WK40</accession>
<reference evidence="1 2" key="1">
    <citation type="submission" date="2022-03" db="EMBL/GenBank/DDBJ databases">
        <title>Novel taxa within the pig intestine.</title>
        <authorList>
            <person name="Wylensek D."/>
            <person name="Bishof K."/>
            <person name="Afrizal A."/>
            <person name="Clavel T."/>
        </authorList>
    </citation>
    <scope>NUCLEOTIDE SEQUENCE [LARGE SCALE GENOMIC DNA]</scope>
    <source>
        <strain evidence="1 2">CLA-KB-P66</strain>
    </source>
</reference>
<evidence type="ECO:0000313" key="2">
    <source>
        <dbReference type="Proteomes" id="UP001275932"/>
    </source>
</evidence>